<reference evidence="1 4" key="2">
    <citation type="submission" date="2020-10" db="EMBL/GenBank/DDBJ databases">
        <title>Genome sequences of Pseudomonas isolates.</title>
        <authorList>
            <person name="Wessels L."/>
            <person name="Reich F."/>
            <person name="Hammerl J."/>
        </authorList>
    </citation>
    <scope>NUCLEOTIDE SEQUENCE [LARGE SCALE GENOMIC DNA]</scope>
    <source>
        <strain evidence="1 4">20-MO00624-0</strain>
    </source>
</reference>
<dbReference type="AlphaFoldDB" id="A0A2X2ECA2"/>
<evidence type="ECO:0000313" key="3">
    <source>
        <dbReference type="Proteomes" id="UP000250443"/>
    </source>
</evidence>
<keyword evidence="4" id="KW-1185">Reference proteome</keyword>
<dbReference type="InterPro" id="IPR011042">
    <property type="entry name" value="6-blade_b-propeller_TolB-like"/>
</dbReference>
<dbReference type="SUPFAM" id="SSF101898">
    <property type="entry name" value="NHL repeat"/>
    <property type="match status" value="1"/>
</dbReference>
<evidence type="ECO:0000313" key="4">
    <source>
        <dbReference type="Proteomes" id="UP000626180"/>
    </source>
</evidence>
<dbReference type="Gene3D" id="2.120.10.30">
    <property type="entry name" value="TolB, C-terminal domain"/>
    <property type="match status" value="1"/>
</dbReference>
<dbReference type="EC" id="2.7.11.1" evidence="2"/>
<dbReference type="RefSeq" id="WP_010797971.1">
    <property type="nucleotide sequence ID" value="NZ_CP069262.1"/>
</dbReference>
<dbReference type="EMBL" id="JADMCD010000003">
    <property type="protein sequence ID" value="MBF8640530.1"/>
    <property type="molecule type" value="Genomic_DNA"/>
</dbReference>
<accession>A0A2X2ECA2</accession>
<keyword evidence="2" id="KW-0808">Transferase</keyword>
<evidence type="ECO:0000313" key="2">
    <source>
        <dbReference type="EMBL" id="SPZ05859.1"/>
    </source>
</evidence>
<organism evidence="2 3">
    <name type="scientific">Pseudomonas luteola</name>
    <dbReference type="NCBI Taxonomy" id="47886"/>
    <lineage>
        <taxon>Bacteria</taxon>
        <taxon>Pseudomonadati</taxon>
        <taxon>Pseudomonadota</taxon>
        <taxon>Gammaproteobacteria</taxon>
        <taxon>Pseudomonadales</taxon>
        <taxon>Pseudomonadaceae</taxon>
        <taxon>Pseudomonas</taxon>
    </lineage>
</organism>
<evidence type="ECO:0000313" key="1">
    <source>
        <dbReference type="EMBL" id="MBF8640530.1"/>
    </source>
</evidence>
<protein>
    <submittedName>
        <fullName evidence="2">Serine/threonine-protein kinase pknD</fullName>
        <ecNumber evidence="2">2.7.11.1</ecNumber>
    </submittedName>
</protein>
<dbReference type="EMBL" id="UAUF01000011">
    <property type="protein sequence ID" value="SPZ05859.1"/>
    <property type="molecule type" value="Genomic_DNA"/>
</dbReference>
<reference evidence="2 3" key="1">
    <citation type="submission" date="2018-06" db="EMBL/GenBank/DDBJ databases">
        <authorList>
            <consortium name="Pathogen Informatics"/>
            <person name="Doyle S."/>
        </authorList>
    </citation>
    <scope>NUCLEOTIDE SEQUENCE [LARGE SCALE GENOMIC DNA]</scope>
    <source>
        <strain evidence="2 3">NCTC11842</strain>
    </source>
</reference>
<keyword evidence="2" id="KW-0418">Kinase</keyword>
<dbReference type="PROSITE" id="PS51257">
    <property type="entry name" value="PROKAR_LIPOPROTEIN"/>
    <property type="match status" value="1"/>
</dbReference>
<gene>
    <name evidence="2" type="primary">pknD</name>
    <name evidence="1" type="ORF">IRZ65_07540</name>
    <name evidence="2" type="ORF">NCTC11842_01807</name>
</gene>
<dbReference type="Proteomes" id="UP000250443">
    <property type="component" value="Unassembled WGS sequence"/>
</dbReference>
<sequence>MTLNRRAGKLAAIAGIALIAAACVPLWKHFFPVQAANGWEYSIYRQDIPNVSALIRDEAGTLYVTEEFQDGKGRVMTLSPDGTLNPYVEGLSKPDGLTLFQGGVVYSQEADRHPVIWQKGDQIRELFMGNDVEEVSTDGHYLYAIEDLHGNGRLLRYDPSTQAVTILRQGLDQAEAVAPCPDGSLFYLEKQKGEIHQWQAGGQDPIVLTGLNAPGFMVCTTEGVWITEDATHMARLLLLDRQGREHVILSHLRSAQTLLPSPDGSFLLSEQGRNRILKLQRTKEGA</sequence>
<dbReference type="GO" id="GO:0004674">
    <property type="term" value="F:protein serine/threonine kinase activity"/>
    <property type="evidence" value="ECO:0007669"/>
    <property type="project" value="UniProtKB-EC"/>
</dbReference>
<proteinExistence type="predicted"/>
<dbReference type="Proteomes" id="UP000626180">
    <property type="component" value="Unassembled WGS sequence"/>
</dbReference>
<name>A0A2X2ECA2_PSELU</name>